<reference evidence="7 8" key="1">
    <citation type="submission" date="2019-02" db="EMBL/GenBank/DDBJ databases">
        <title>Genome sequencing of the rare red list fungi Dentipellis fragilis.</title>
        <authorList>
            <person name="Buettner E."/>
            <person name="Kellner H."/>
        </authorList>
    </citation>
    <scope>NUCLEOTIDE SEQUENCE [LARGE SCALE GENOMIC DNA]</scope>
    <source>
        <strain evidence="7 8">DSM 105465</strain>
    </source>
</reference>
<dbReference type="EMBL" id="SEOQ01000104">
    <property type="protein sequence ID" value="TFY70381.1"/>
    <property type="molecule type" value="Genomic_DNA"/>
</dbReference>
<keyword evidence="2" id="KW-0539">Nucleus</keyword>
<dbReference type="Gene3D" id="1.10.150.910">
    <property type="match status" value="1"/>
</dbReference>
<dbReference type="Gene3D" id="2.130.10.10">
    <property type="entry name" value="YVTN repeat-like/Quinoprotein amine dehydrogenase"/>
    <property type="match status" value="3"/>
</dbReference>
<organism evidence="7 8">
    <name type="scientific">Dentipellis fragilis</name>
    <dbReference type="NCBI Taxonomy" id="205917"/>
    <lineage>
        <taxon>Eukaryota</taxon>
        <taxon>Fungi</taxon>
        <taxon>Dikarya</taxon>
        <taxon>Basidiomycota</taxon>
        <taxon>Agaricomycotina</taxon>
        <taxon>Agaricomycetes</taxon>
        <taxon>Russulales</taxon>
        <taxon>Hericiaceae</taxon>
        <taxon>Dentipellis</taxon>
    </lineage>
</organism>
<evidence type="ECO:0000313" key="8">
    <source>
        <dbReference type="Proteomes" id="UP000298327"/>
    </source>
</evidence>
<name>A0A4Y9Z9B0_9AGAM</name>
<dbReference type="SUPFAM" id="SSF69322">
    <property type="entry name" value="Tricorn protease domain 2"/>
    <property type="match status" value="1"/>
</dbReference>
<dbReference type="InterPro" id="IPR058543">
    <property type="entry name" value="Beta-prop_RSE1/DDB1/CPSF1_2nd"/>
</dbReference>
<gene>
    <name evidence="7" type="ORF">EVG20_g2619</name>
</gene>
<proteinExistence type="predicted"/>
<evidence type="ECO:0000256" key="3">
    <source>
        <dbReference type="SAM" id="MobiDB-lite"/>
    </source>
</evidence>
<dbReference type="InterPro" id="IPR050358">
    <property type="entry name" value="RSE1/DDB1/CFT1"/>
</dbReference>
<dbReference type="InterPro" id="IPR036322">
    <property type="entry name" value="WD40_repeat_dom_sf"/>
</dbReference>
<dbReference type="Proteomes" id="UP000298327">
    <property type="component" value="Unassembled WGS sequence"/>
</dbReference>
<sequence>MKVVSTFHQPSSVAASVRCRLTGDKTLVHLVVAKTNRLEVYSARPEGLHRECTADVWGRVASLKVLPTASGRDNLILMTDHPEPKLAVLTFNVSASGEGALSKLRVVDLQERSSLRHAEFFHDVVVSPSGDVALASCYAGKLKVLVFDDGKLKQEFDVTVSEFNILSLAIISQSVDHHVIAVLHIDHHQCMQLVAHDLYISHYELSRGSSPILAPTSLSTSTFPLGEFPPALIAVPSIPSTQPESSDGEDDEDAFAGGVLIIGGRMILLYELSSREWQDKYRGKQKRLDKQMKDPKTSAGAKERQKERELKRRKATASVEWPWSEVTAWCPANDDGSRYFLGDAYGRLALLSLDSLPKHGLILIPLGQASPPTSLTYITAQMLFLGSHAGDSQLLSVLQSPQSGVDAPTLSITPEVRTLPPSSLMSSNKGKGTVEVRPSEGCVIAAKGQYLEVVDTWKNIAPILDAAVVDTDNSGQPHIVTCSGMKNTGSLRVIRNGADFHEQAVVEGLAKFTHLWPIRKRYADLDVAFLLASDGFEISFFHLSSSDTILYADASPSGFSTASPTLTVGNIAKRTKKPGSTATSYEDSGYVIQVTATQVILLEFDEALQVYTTISKWDPVGESTILHASINASQILLAFSGGKLVVLRLDDTNQFHEIGSKKFEQEIAVISCTPVDNKPYSPYAVVGFWDSNHVQILSLTSVDSYLMPVCEGVTLPALPRSVLLYNLGSDRKLKPLEYQPYLLVGLTDGTVLSYSFPNQELKDCRVTSLGAAPVMLTACGSEGKPMVFASGSRAAVLFWNNGRFQNSPVSLKDSLSSCHLHTPYWKSCLATMTHNGLVIGSVQDLDKMHIHPIPLGLDNPRRIAHDPLGRTFGVACVHSEPSHIGEESQVKSKFIIFDDITFDNLAQFECGNNEEITAIHSLQIRDKLASYYFIGMVTYQNDETEPSAGRLVTVAATKSPASGLLTLEEVASTSVIGCIYAMSSLDGFLAVAINSSVVIYQVTADEKVHVDKTSEWSHNFFVTSLASHGSSLATGDAISSVSVLDFKADRGEKGLETVARDYGPLGPVGLEMWSNTSLIGATSDCNLFSFTVQNVEARRILDRDGSYHLDDLVNKFIFSDWHAQDASQDSKMKLKTFFFTSSGRIGCIIDMEQELALHMSALQRNLSRIKEDIAGTKHIRWRAPVGGYGKTDAEAAYGFLDGDFLEQFLTYASSSADMQKIMGGGNEAEKLDMKQGDIRHVLENLQALH</sequence>
<dbReference type="PANTHER" id="PTHR10644">
    <property type="entry name" value="DNA REPAIR/RNA PROCESSING CPSF FAMILY"/>
    <property type="match status" value="1"/>
</dbReference>
<evidence type="ECO:0000256" key="1">
    <source>
        <dbReference type="ARBA" id="ARBA00004123"/>
    </source>
</evidence>
<dbReference type="GO" id="GO:0005634">
    <property type="term" value="C:nucleus"/>
    <property type="evidence" value="ECO:0007669"/>
    <property type="project" value="UniProtKB-SubCell"/>
</dbReference>
<comment type="subcellular location">
    <subcellularLocation>
        <location evidence="1">Nucleus</location>
    </subcellularLocation>
</comment>
<feature type="compositionally biased region" description="Basic and acidic residues" evidence="3">
    <location>
        <begin position="283"/>
        <end position="310"/>
    </location>
</feature>
<dbReference type="GO" id="GO:0003676">
    <property type="term" value="F:nucleic acid binding"/>
    <property type="evidence" value="ECO:0007669"/>
    <property type="project" value="InterPro"/>
</dbReference>
<keyword evidence="8" id="KW-1185">Reference proteome</keyword>
<evidence type="ECO:0000256" key="2">
    <source>
        <dbReference type="ARBA" id="ARBA00023242"/>
    </source>
</evidence>
<feature type="domain" description="RSE1/DDB1/CPSF1 first beta-propeller" evidence="5">
    <location>
        <begin position="13"/>
        <end position="401"/>
    </location>
</feature>
<dbReference type="AlphaFoldDB" id="A0A4Y9Z9B0"/>
<protein>
    <recommendedName>
        <fullName evidence="9">DNA damage-binding protein 1</fullName>
    </recommendedName>
</protein>
<evidence type="ECO:0000313" key="7">
    <source>
        <dbReference type="EMBL" id="TFY70381.1"/>
    </source>
</evidence>
<dbReference type="Pfam" id="PF10433">
    <property type="entry name" value="Beta-prop_RSE1_1st"/>
    <property type="match status" value="1"/>
</dbReference>
<evidence type="ECO:0008006" key="9">
    <source>
        <dbReference type="Google" id="ProtNLM"/>
    </source>
</evidence>
<dbReference type="Pfam" id="PF03178">
    <property type="entry name" value="CPSF_A"/>
    <property type="match status" value="1"/>
</dbReference>
<dbReference type="SUPFAM" id="SSF50978">
    <property type="entry name" value="WD40 repeat-like"/>
    <property type="match status" value="1"/>
</dbReference>
<dbReference type="InterPro" id="IPR015943">
    <property type="entry name" value="WD40/YVTN_repeat-like_dom_sf"/>
</dbReference>
<feature type="domain" description="RSE1/DDB1/CPSF1 C-terminal" evidence="4">
    <location>
        <begin position="891"/>
        <end position="1209"/>
    </location>
</feature>
<accession>A0A4Y9Z9B0</accession>
<dbReference type="Pfam" id="PF23726">
    <property type="entry name" value="Beta-prop_RSE1_2nd"/>
    <property type="match status" value="1"/>
</dbReference>
<evidence type="ECO:0000259" key="5">
    <source>
        <dbReference type="Pfam" id="PF10433"/>
    </source>
</evidence>
<feature type="region of interest" description="Disordered" evidence="3">
    <location>
        <begin position="283"/>
        <end position="313"/>
    </location>
</feature>
<dbReference type="InterPro" id="IPR004871">
    <property type="entry name" value="RSE1/DDB1/CPSF1_C"/>
</dbReference>
<comment type="caution">
    <text evidence="7">The sequence shown here is derived from an EMBL/GenBank/DDBJ whole genome shotgun (WGS) entry which is preliminary data.</text>
</comment>
<dbReference type="InterPro" id="IPR018846">
    <property type="entry name" value="Beta-prop_RSE1/DDB1/CPSF1_1st"/>
</dbReference>
<dbReference type="OrthoDB" id="433457at2759"/>
<feature type="domain" description="RSE1/DDB1/CPSF1 second beta-propeller" evidence="6">
    <location>
        <begin position="508"/>
        <end position="841"/>
    </location>
</feature>
<dbReference type="STRING" id="205917.A0A4Y9Z9B0"/>
<evidence type="ECO:0000259" key="4">
    <source>
        <dbReference type="Pfam" id="PF03178"/>
    </source>
</evidence>
<evidence type="ECO:0000259" key="6">
    <source>
        <dbReference type="Pfam" id="PF23726"/>
    </source>
</evidence>